<evidence type="ECO:0000313" key="4">
    <source>
        <dbReference type="Proteomes" id="UP000008672"/>
    </source>
</evidence>
<dbReference type="AlphaFoldDB" id="H3ARY6"/>
<dbReference type="Pfam" id="PF15374">
    <property type="entry name" value="CCDC71L"/>
    <property type="match status" value="1"/>
</dbReference>
<dbReference type="HOGENOM" id="CLU_049410_1_0_1"/>
<dbReference type="Ensembl" id="ENSLACT00000012500.1">
    <property type="protein sequence ID" value="ENSLACP00000012407.1"/>
    <property type="gene ID" value="ENSLACG00000010927.1"/>
</dbReference>
<accession>H3ARY6</accession>
<dbReference type="PANTHER" id="PTHR14484">
    <property type="entry name" value="COILED-COIL DOMAIN-CONTAINING PROTEIN 71"/>
    <property type="match status" value="1"/>
</dbReference>
<dbReference type="KEGG" id="lcm:102361115"/>
<dbReference type="EMBL" id="AFYH01170220">
    <property type="status" value="NOT_ANNOTATED_CDS"/>
    <property type="molecule type" value="Genomic_DNA"/>
</dbReference>
<feature type="compositionally biased region" description="Polar residues" evidence="2">
    <location>
        <begin position="286"/>
        <end position="298"/>
    </location>
</feature>
<gene>
    <name evidence="3" type="primary">CCDC71</name>
</gene>
<dbReference type="eggNOG" id="ENOG502RY9H">
    <property type="taxonomic scope" value="Eukaryota"/>
</dbReference>
<dbReference type="GeneID" id="102361115"/>
<dbReference type="OrthoDB" id="67688at2759"/>
<reference evidence="3" key="2">
    <citation type="submission" date="2025-08" db="UniProtKB">
        <authorList>
            <consortium name="Ensembl"/>
        </authorList>
    </citation>
    <scope>IDENTIFICATION</scope>
</reference>
<evidence type="ECO:0000256" key="1">
    <source>
        <dbReference type="ARBA" id="ARBA00022553"/>
    </source>
</evidence>
<dbReference type="OMA" id="CPETVGQ"/>
<evidence type="ECO:0000256" key="2">
    <source>
        <dbReference type="SAM" id="MobiDB-lite"/>
    </source>
</evidence>
<dbReference type="Proteomes" id="UP000008672">
    <property type="component" value="Unassembled WGS sequence"/>
</dbReference>
<reference evidence="3" key="3">
    <citation type="submission" date="2025-09" db="UniProtKB">
        <authorList>
            <consortium name="Ensembl"/>
        </authorList>
    </citation>
    <scope>IDENTIFICATION</scope>
</reference>
<protein>
    <submittedName>
        <fullName evidence="3">Coiled-coil domain containing 71</fullName>
    </submittedName>
</protein>
<dbReference type="InterPro" id="IPR026695">
    <property type="entry name" value="Ccdc71/71L"/>
</dbReference>
<dbReference type="PANTHER" id="PTHR14484:SF0">
    <property type="entry name" value="COILED-COIL DOMAIN-CONTAINING PROTEIN 71"/>
    <property type="match status" value="1"/>
</dbReference>
<reference evidence="4" key="1">
    <citation type="submission" date="2011-08" db="EMBL/GenBank/DDBJ databases">
        <title>The draft genome of Latimeria chalumnae.</title>
        <authorList>
            <person name="Di Palma F."/>
            <person name="Alfoldi J."/>
            <person name="Johnson J."/>
            <person name="Berlin A."/>
            <person name="Gnerre S."/>
            <person name="Jaffe D."/>
            <person name="MacCallum I."/>
            <person name="Young S."/>
            <person name="Walker B.J."/>
            <person name="Lander E."/>
            <person name="Lindblad-Toh K."/>
        </authorList>
    </citation>
    <scope>NUCLEOTIDE SEQUENCE [LARGE SCALE GENOMIC DNA]</scope>
    <source>
        <strain evidence="4">Wild caught</strain>
    </source>
</reference>
<feature type="region of interest" description="Disordered" evidence="2">
    <location>
        <begin position="286"/>
        <end position="346"/>
    </location>
</feature>
<dbReference type="FunCoup" id="H3ARY6">
    <property type="interactions" value="874"/>
</dbReference>
<dbReference type="CTD" id="64925"/>
<dbReference type="Bgee" id="ENSLACG00000010927">
    <property type="expression patterns" value="Expressed in post-anal tail muscle and 2 other cell types or tissues"/>
</dbReference>
<dbReference type="InParanoid" id="H3ARY6"/>
<feature type="compositionally biased region" description="Basic and acidic residues" evidence="2">
    <location>
        <begin position="299"/>
        <end position="311"/>
    </location>
</feature>
<keyword evidence="1" id="KW-0597">Phosphoprotein</keyword>
<dbReference type="GeneTree" id="ENSGT00940000155306"/>
<sequence>MNFEDNNTEKKAVHAWSRISSAGQKVFEEVLKVFSPMSKDLTNTETQLVSFLQGLKEEGYQPQILRSKDVYGYSSCMARTPSPIKKILQDRSKTPTGTTSRVPSKKAELICSNSEKAMTRNSSLAKDQLKQLPKKNSMDLSKNSVKLLELKNSNSKPLSIPSKIQPGKPSAMKLSIVLETETSVLLKSAAAAQQQSIVSFGSSASIPLKLPRVSVMLGKPLVVDMANILPSLQYEPKGDDATKKLSSSLNLDTGSLTGLIVKKPNGRVLKESNACKASGVLNGRISNGASETPNNNNHNLKDTVGKIRDSNGKSMKKPGGNREVVGQKRKRLDGSKETSQQKKAKHSVLTEKILQDGPELGKSKKNFLRCKFIKVGRKSTDDEVRKKAQKILRVNLSPVIKIRPLISSPST</sequence>
<keyword evidence="4" id="KW-1185">Reference proteome</keyword>
<evidence type="ECO:0000313" key="3">
    <source>
        <dbReference type="Ensembl" id="ENSLACP00000012407.1"/>
    </source>
</evidence>
<name>H3ARY6_LATCH</name>
<proteinExistence type="predicted"/>
<organism evidence="3 4">
    <name type="scientific">Latimeria chalumnae</name>
    <name type="common">Coelacanth</name>
    <dbReference type="NCBI Taxonomy" id="7897"/>
    <lineage>
        <taxon>Eukaryota</taxon>
        <taxon>Metazoa</taxon>
        <taxon>Chordata</taxon>
        <taxon>Craniata</taxon>
        <taxon>Vertebrata</taxon>
        <taxon>Euteleostomi</taxon>
        <taxon>Coelacanthiformes</taxon>
        <taxon>Coelacanthidae</taxon>
        <taxon>Latimeria</taxon>
    </lineage>
</organism>
<dbReference type="RefSeq" id="XP_064422367.1">
    <property type="nucleotide sequence ID" value="XM_064566297.1"/>
</dbReference>